<feature type="region of interest" description="Disordered" evidence="2">
    <location>
        <begin position="622"/>
        <end position="641"/>
    </location>
</feature>
<protein>
    <submittedName>
        <fullName evidence="3">Uncharacterized protein</fullName>
    </submittedName>
</protein>
<accession>A0A9P4NE85</accession>
<evidence type="ECO:0000313" key="4">
    <source>
        <dbReference type="Proteomes" id="UP000800235"/>
    </source>
</evidence>
<dbReference type="AlphaFoldDB" id="A0A9P4NE85"/>
<reference evidence="3" key="1">
    <citation type="journal article" date="2020" name="Stud. Mycol.">
        <title>101 Dothideomycetes genomes: a test case for predicting lifestyles and emergence of pathogens.</title>
        <authorList>
            <person name="Haridas S."/>
            <person name="Albert R."/>
            <person name="Binder M."/>
            <person name="Bloem J."/>
            <person name="Labutti K."/>
            <person name="Salamov A."/>
            <person name="Andreopoulos B."/>
            <person name="Baker S."/>
            <person name="Barry K."/>
            <person name="Bills G."/>
            <person name="Bluhm B."/>
            <person name="Cannon C."/>
            <person name="Castanera R."/>
            <person name="Culley D."/>
            <person name="Daum C."/>
            <person name="Ezra D."/>
            <person name="Gonzalez J."/>
            <person name="Henrissat B."/>
            <person name="Kuo A."/>
            <person name="Liang C."/>
            <person name="Lipzen A."/>
            <person name="Lutzoni F."/>
            <person name="Magnuson J."/>
            <person name="Mondo S."/>
            <person name="Nolan M."/>
            <person name="Ohm R."/>
            <person name="Pangilinan J."/>
            <person name="Park H.-J."/>
            <person name="Ramirez L."/>
            <person name="Alfaro M."/>
            <person name="Sun H."/>
            <person name="Tritt A."/>
            <person name="Yoshinaga Y."/>
            <person name="Zwiers L.-H."/>
            <person name="Turgeon B."/>
            <person name="Goodwin S."/>
            <person name="Spatafora J."/>
            <person name="Crous P."/>
            <person name="Grigoriev I."/>
        </authorList>
    </citation>
    <scope>NUCLEOTIDE SEQUENCE</scope>
    <source>
        <strain evidence="3">CBS 130266</strain>
    </source>
</reference>
<feature type="coiled-coil region" evidence="1">
    <location>
        <begin position="213"/>
        <end position="291"/>
    </location>
</feature>
<evidence type="ECO:0000313" key="3">
    <source>
        <dbReference type="EMBL" id="KAF2416982.1"/>
    </source>
</evidence>
<dbReference type="Proteomes" id="UP000800235">
    <property type="component" value="Unassembled WGS sequence"/>
</dbReference>
<evidence type="ECO:0000256" key="2">
    <source>
        <dbReference type="SAM" id="MobiDB-lite"/>
    </source>
</evidence>
<dbReference type="OrthoDB" id="4154367at2759"/>
<feature type="compositionally biased region" description="Basic and acidic residues" evidence="2">
    <location>
        <begin position="66"/>
        <end position="79"/>
    </location>
</feature>
<organism evidence="3 4">
    <name type="scientific">Tothia fuscella</name>
    <dbReference type="NCBI Taxonomy" id="1048955"/>
    <lineage>
        <taxon>Eukaryota</taxon>
        <taxon>Fungi</taxon>
        <taxon>Dikarya</taxon>
        <taxon>Ascomycota</taxon>
        <taxon>Pezizomycotina</taxon>
        <taxon>Dothideomycetes</taxon>
        <taxon>Pleosporomycetidae</taxon>
        <taxon>Venturiales</taxon>
        <taxon>Cylindrosympodiaceae</taxon>
        <taxon>Tothia</taxon>
    </lineage>
</organism>
<dbReference type="EMBL" id="MU007147">
    <property type="protein sequence ID" value="KAF2416982.1"/>
    <property type="molecule type" value="Genomic_DNA"/>
</dbReference>
<proteinExistence type="predicted"/>
<sequence>MRKKTPNYTFSINKGRTVSQTEARLESATRVISDLLLPDNYLLKLLRKMAPNSQSPSRRRSKKKQKQLEDSLDIRGNDEEMSHNRLDGFVASDFDYFREIQPKLHELKIAKTALQCESKKVEEALGKIVDCLEEHGNAASIVGDNLEREQEREKEMEDLRATNRQLWRLKDEERTERDKEIVELRESATAGQRKEEEFKKRQSQLELEYKTKLKDFRTANEVSQREMEKATQNRIEQEIHRQVGDYSSKVEIIERQLKVLEKEQNQLKKDKEHLSKNLEEKELALEGLRGRNRVLTTKLKEGQDDFAEGEQAEQFYQQRFAAIETKIRDFVSANFRELPDHTFHKFQTISEQLSNNAPIFANTPYSNTSCSVLLRSAKAQHVILETICASIWQPVYSMALLNPNTQELLNGIYSTLARRGTRSQSIWRLLSVESMDTFSRGRNPDMNSLVDDVLAKLEPLVSQQLKLSLKEELESLFKDAANLWLIAQKDRNLIEIDSGPNPDDDQGWMEDSTLKSYTPELEDPGPKLVKSNHVVTFPKVLRYAFHKDPTTGGGKIKGLSSALVIHKGSAIFSNSVILREAIKEWEGQDQDMRDASFKATTKARSPVITLHQEPTLLRDRIQNKRGASREPLPNGTQSVFD</sequence>
<evidence type="ECO:0000256" key="1">
    <source>
        <dbReference type="SAM" id="Coils"/>
    </source>
</evidence>
<feature type="region of interest" description="Disordered" evidence="2">
    <location>
        <begin position="49"/>
        <end position="79"/>
    </location>
</feature>
<comment type="caution">
    <text evidence="3">The sequence shown here is derived from an EMBL/GenBank/DDBJ whole genome shotgun (WGS) entry which is preliminary data.</text>
</comment>
<gene>
    <name evidence="3" type="ORF">EJ08DRAFT_87130</name>
</gene>
<name>A0A9P4NE85_9PEZI</name>
<keyword evidence="1" id="KW-0175">Coiled coil</keyword>
<keyword evidence="4" id="KW-1185">Reference proteome</keyword>